<evidence type="ECO:0000259" key="9">
    <source>
        <dbReference type="PROSITE" id="PS50980"/>
    </source>
</evidence>
<protein>
    <recommendedName>
        <fullName evidence="7">Acetyl-coenzyme A carboxylase carboxyl transferase subunit beta, chloroplastic</fullName>
        <shortName evidence="7">ACCase subunit beta</shortName>
        <shortName evidence="7">Acetyl-CoA carboxylase carboxyltransferase subunit beta</shortName>
        <ecNumber evidence="7">2.1.3.15</ecNumber>
    </recommendedName>
</protein>
<keyword evidence="7" id="KW-0444">Lipid biosynthesis</keyword>
<dbReference type="PROSITE" id="PS50980">
    <property type="entry name" value="COA_CT_NTER"/>
    <property type="match status" value="1"/>
</dbReference>
<sequence length="800" mass="94089">MCEQNKDSEYFETEPVEDEDRFNSTEEENETESVEDRFNSTEEENETESVEDRFNSKRFAHLWQLCENCETVIYKKYLIEEKGVCEECGSTLQMSSAERIELLIDDGTWIPMDMNLSTIDVLAKEHTTFDLKTLRRISILLYKIIYHKYFYSEFFEGDIYILKTVVEYYINLVNTLKVVLYKKLMKYLDFDKKGTIKLLQDIIGTSLKTVRIILLEIRNRMQEEVLFKGTLGETLGNIYEDLISLYFEENLAASYEDGVEFVLETRACLEYHNDVFLRLLSKMDKRVIHLEEELLSQDTFLKVLAVNLVKIELYFPEEKRKTKKIKRRFPFYPGDYPETSYFLWHQNHIMVCLMERYLVLEKFKYWFEKRYRHFLKRVEFPRDLLNILAEYAKKEDRDKCYNIIDDLMHDDPLYSTNYEDLVREINDLHEKIKKDCDNNEKKDCDNNEKKDCDNNEKKDCDNNEKKDCDNNEKKDCDNNEKKDCEYCDNNEKKDCEYCDNNEKKDCEYCDNNEKKELLSSNVIEIIKQFSTLALAKEQFSRKKRSSRSSRSSKEDIEDIEDTEDTEEYPFSYHSLTKEEKEYVDTSIELLKKKYNIGKKEFIETEEQSYEDYNTSYQKKSGLPDAIQTGIGQINNSLVALGVMDFKFMGGSMGSVVGEKITRLIQYATEHFLPVILVCASGGARMQEGSFSLMQMNKISAMLHTHQKEKHLLYMSVLTSPTTGGVTASFGMLGNVTIVEPNAYIAFAGKRVIEQTLNQIVDEEDQTSDSLFDFGMFDSMVPRALLKRVLSELIEMYMYGN</sequence>
<reference evidence="10" key="1">
    <citation type="journal article" date="2011" name="Genome Biol. Evol.">
        <title>Loss of different inverted repeat copies from the chloroplast genomes of Pinaceae and cupressophytes and influence of heterotachy on the evaluation of gymnosperm phylogeny.</title>
        <authorList>
            <person name="Wu C.-S."/>
            <person name="Wang Y.-N."/>
            <person name="Hsu C.-Y."/>
            <person name="Lin C.-P."/>
            <person name="Chaw S.-M."/>
        </authorList>
    </citation>
    <scope>NUCLEOTIDE SEQUENCE</scope>
</reference>
<comment type="catalytic activity">
    <reaction evidence="7">
        <text>N(6)-carboxybiotinyl-L-lysyl-[protein] + acetyl-CoA = N(6)-biotinyl-L-lysyl-[protein] + malonyl-CoA</text>
        <dbReference type="Rhea" id="RHEA:54728"/>
        <dbReference type="Rhea" id="RHEA-COMP:10505"/>
        <dbReference type="Rhea" id="RHEA-COMP:10506"/>
        <dbReference type="ChEBI" id="CHEBI:57288"/>
        <dbReference type="ChEBI" id="CHEBI:57384"/>
        <dbReference type="ChEBI" id="CHEBI:83144"/>
        <dbReference type="ChEBI" id="CHEBI:83145"/>
        <dbReference type="EC" id="2.1.3.15"/>
    </reaction>
</comment>
<keyword evidence="6 7" id="KW-0067">ATP-binding</keyword>
<feature type="region of interest" description="Disordered" evidence="8">
    <location>
        <begin position="1"/>
        <end position="51"/>
    </location>
</feature>
<feature type="binding site" evidence="7">
    <location>
        <position position="66"/>
    </location>
    <ligand>
        <name>Zn(2+)</name>
        <dbReference type="ChEBI" id="CHEBI:29105"/>
    </ligand>
</feature>
<dbReference type="AlphaFoldDB" id="G4LAZ3"/>
<dbReference type="EMBL" id="AP012266">
    <property type="protein sequence ID" value="BAK86877.1"/>
    <property type="molecule type" value="Genomic_DNA"/>
</dbReference>
<evidence type="ECO:0000256" key="5">
    <source>
        <dbReference type="ARBA" id="ARBA00022833"/>
    </source>
</evidence>
<dbReference type="GO" id="GO:0008270">
    <property type="term" value="F:zinc ion binding"/>
    <property type="evidence" value="ECO:0007669"/>
    <property type="project" value="UniProtKB-UniRule"/>
</dbReference>
<feature type="region of interest" description="Disordered" evidence="8">
    <location>
        <begin position="442"/>
        <end position="476"/>
    </location>
</feature>
<geneLocation type="chloroplast" evidence="10"/>
<dbReference type="SUPFAM" id="SSF52096">
    <property type="entry name" value="ClpP/crotonase"/>
    <property type="match status" value="2"/>
</dbReference>
<evidence type="ECO:0000256" key="3">
    <source>
        <dbReference type="ARBA" id="ARBA00022741"/>
    </source>
</evidence>
<evidence type="ECO:0000256" key="7">
    <source>
        <dbReference type="HAMAP-Rule" id="MF_01395"/>
    </source>
</evidence>
<dbReference type="InterPro" id="IPR000438">
    <property type="entry name" value="Acetyl_CoA_COase_Trfase_b_su"/>
</dbReference>
<comment type="pathway">
    <text evidence="7">Lipid metabolism; malonyl-CoA biosynthesis; malonyl-CoA from acetyl-CoA: step 1/1.</text>
</comment>
<accession>G4LAZ3</accession>
<dbReference type="Gene3D" id="3.90.226.10">
    <property type="entry name" value="2-enoyl-CoA Hydratase, Chain A, domain 1"/>
    <property type="match status" value="2"/>
</dbReference>
<dbReference type="InterPro" id="IPR034733">
    <property type="entry name" value="AcCoA_carboxyl_beta"/>
</dbReference>
<evidence type="ECO:0000256" key="1">
    <source>
        <dbReference type="ARBA" id="ARBA00011842"/>
    </source>
</evidence>
<keyword evidence="7" id="KW-0276">Fatty acid metabolism</keyword>
<feature type="compositionally biased region" description="Acidic residues" evidence="8">
    <location>
        <begin position="555"/>
        <end position="565"/>
    </location>
</feature>
<dbReference type="GO" id="GO:0005524">
    <property type="term" value="F:ATP binding"/>
    <property type="evidence" value="ECO:0007669"/>
    <property type="project" value="UniProtKB-KW"/>
</dbReference>
<feature type="zinc finger region" description="C4-type" evidence="7">
    <location>
        <begin position="66"/>
        <end position="88"/>
    </location>
</feature>
<comment type="subunit">
    <text evidence="7">Acetyl-CoA carboxylase is a heterohexamer composed of biotin carboxyl carrier protein, biotin carboxylase and two subunits each of ACCase subunit alpha and ACCase plastid-coded subunit beta (accD).</text>
</comment>
<name>G4LAZ3_TAICR</name>
<comment type="function">
    <text evidence="7">Component of the acetyl coenzyme A carboxylase (ACC) complex. Biotin carboxylase (BC) catalyzes the carboxylation of biotin on its carrier protein (BCCP) and then the CO(2) group is transferred by the transcarboxylase to acetyl-CoA to form malonyl-CoA.</text>
</comment>
<comment type="similarity">
    <text evidence="7">Belongs to the AccD/PCCB family.</text>
</comment>
<gene>
    <name evidence="7 10" type="primary">accD</name>
</gene>
<dbReference type="EC" id="2.1.3.15" evidence="7"/>
<dbReference type="GO" id="GO:2001295">
    <property type="term" value="P:malonyl-CoA biosynthetic process"/>
    <property type="evidence" value="ECO:0007669"/>
    <property type="project" value="UniProtKB-UniRule"/>
</dbReference>
<keyword evidence="4 7" id="KW-0863">Zinc-finger</keyword>
<evidence type="ECO:0000256" key="2">
    <source>
        <dbReference type="ARBA" id="ARBA00022679"/>
    </source>
</evidence>
<feature type="compositionally biased region" description="Acidic residues" evidence="8">
    <location>
        <begin position="10"/>
        <end position="33"/>
    </location>
</feature>
<dbReference type="GO" id="GO:0009317">
    <property type="term" value="C:acetyl-CoA carboxylase complex"/>
    <property type="evidence" value="ECO:0007669"/>
    <property type="project" value="InterPro"/>
</dbReference>
<reference evidence="10" key="2">
    <citation type="submission" date="2011-08" db="EMBL/GenBank/DDBJ databases">
        <authorList>
            <person name="Hsu CY."/>
            <person name="Chaw SM."/>
            <person name="Wu CS."/>
        </authorList>
    </citation>
    <scope>NUCLEOTIDE SEQUENCE</scope>
</reference>
<feature type="region of interest" description="Disordered" evidence="8">
    <location>
        <begin position="540"/>
        <end position="565"/>
    </location>
</feature>
<feature type="binding site" evidence="7">
    <location>
        <position position="69"/>
    </location>
    <ligand>
        <name>Zn(2+)</name>
        <dbReference type="ChEBI" id="CHEBI:29105"/>
    </ligand>
</feature>
<evidence type="ECO:0000256" key="4">
    <source>
        <dbReference type="ARBA" id="ARBA00022771"/>
    </source>
</evidence>
<dbReference type="Pfam" id="PF01039">
    <property type="entry name" value="Carboxyl_trans"/>
    <property type="match status" value="1"/>
</dbReference>
<evidence type="ECO:0000256" key="6">
    <source>
        <dbReference type="ARBA" id="ARBA00022840"/>
    </source>
</evidence>
<dbReference type="InterPro" id="IPR011762">
    <property type="entry name" value="COA_CT_N"/>
</dbReference>
<comment type="cofactor">
    <cofactor evidence="7">
        <name>Zn(2+)</name>
        <dbReference type="ChEBI" id="CHEBI:29105"/>
    </cofactor>
    <text evidence="7">Binds 1 zinc ion per subunit.</text>
</comment>
<keyword evidence="7" id="KW-0479">Metal-binding</keyword>
<comment type="subunit">
    <text evidence="1">Acetyl-CoA carboxylase is a heterohexamer composed of biotin carboxyl carrier protein, biotin carboxylase and 2 subunits each of ACCase subunit alpha and ACCase plastid-coded subunit beta (accD).</text>
</comment>
<evidence type="ECO:0000313" key="10">
    <source>
        <dbReference type="EMBL" id="BAK86877.1"/>
    </source>
</evidence>
<dbReference type="InterPro" id="IPR029045">
    <property type="entry name" value="ClpP/crotonase-like_dom_sf"/>
</dbReference>
<proteinExistence type="inferred from homology"/>
<feature type="domain" description="CoA carboxyltransferase N-terminal" evidence="9">
    <location>
        <begin position="543"/>
        <end position="800"/>
    </location>
</feature>
<keyword evidence="3 7" id="KW-0547">Nucleotide-binding</keyword>
<dbReference type="HAMAP" id="MF_01395">
    <property type="entry name" value="AcetylCoA_CT_beta"/>
    <property type="match status" value="1"/>
</dbReference>
<dbReference type="GeneID" id="11258625"/>
<keyword evidence="10" id="KW-0150">Chloroplast</keyword>
<dbReference type="GO" id="GO:0016743">
    <property type="term" value="F:carboxyl- or carbamoyltransferase activity"/>
    <property type="evidence" value="ECO:0007669"/>
    <property type="project" value="UniProtKB-UniRule"/>
</dbReference>
<feature type="binding site" evidence="7">
    <location>
        <position position="88"/>
    </location>
    <ligand>
        <name>Zn(2+)</name>
        <dbReference type="ChEBI" id="CHEBI:29105"/>
    </ligand>
</feature>
<dbReference type="GO" id="GO:0009570">
    <property type="term" value="C:chloroplast stroma"/>
    <property type="evidence" value="ECO:0007669"/>
    <property type="project" value="UniProtKB-SubCell"/>
</dbReference>
<comment type="subcellular location">
    <subcellularLocation>
        <location evidence="7">Plastid</location>
        <location evidence="7">Chloroplast stroma</location>
    </subcellularLocation>
</comment>
<feature type="binding site" evidence="7">
    <location>
        <position position="85"/>
    </location>
    <ligand>
        <name>Zn(2+)</name>
        <dbReference type="ChEBI" id="CHEBI:29105"/>
    </ligand>
</feature>
<keyword evidence="5 7" id="KW-0862">Zinc</keyword>
<keyword evidence="10" id="KW-0934">Plastid</keyword>
<keyword evidence="2 7" id="KW-0808">Transferase</keyword>
<dbReference type="PANTHER" id="PTHR42995:SF5">
    <property type="entry name" value="ACETYL-COENZYME A CARBOXYLASE CARBOXYL TRANSFERASE SUBUNIT BETA, CHLOROPLASTIC"/>
    <property type="match status" value="1"/>
</dbReference>
<dbReference type="UniPathway" id="UPA00655">
    <property type="reaction ID" value="UER00711"/>
</dbReference>
<dbReference type="GO" id="GO:0006633">
    <property type="term" value="P:fatty acid biosynthetic process"/>
    <property type="evidence" value="ECO:0007669"/>
    <property type="project" value="UniProtKB-KW"/>
</dbReference>
<dbReference type="RefSeq" id="YP_004891543.1">
    <property type="nucleotide sequence ID" value="NC_016065.1"/>
</dbReference>
<evidence type="ECO:0000256" key="8">
    <source>
        <dbReference type="SAM" id="MobiDB-lite"/>
    </source>
</evidence>
<keyword evidence="7" id="KW-0443">Lipid metabolism</keyword>
<dbReference type="PANTHER" id="PTHR42995">
    <property type="entry name" value="ACETYL-COENZYME A CARBOXYLASE CARBOXYL TRANSFERASE SUBUNIT BETA, CHLOROPLASTIC"/>
    <property type="match status" value="1"/>
</dbReference>
<dbReference type="PRINTS" id="PR01070">
    <property type="entry name" value="ACCCTRFRASEB"/>
</dbReference>
<organism evidence="10">
    <name type="scientific">Taiwania cryptomerioides</name>
    <name type="common">Coffin tree</name>
    <dbReference type="NCBI Taxonomy" id="50187"/>
    <lineage>
        <taxon>Eukaryota</taxon>
        <taxon>Viridiplantae</taxon>
        <taxon>Streptophyta</taxon>
        <taxon>Embryophyta</taxon>
        <taxon>Tracheophyta</taxon>
        <taxon>Spermatophyta</taxon>
        <taxon>Pinopsida</taxon>
        <taxon>Pinidae</taxon>
        <taxon>Conifers II</taxon>
        <taxon>Cupressales</taxon>
        <taxon>Cupressaceae</taxon>
        <taxon>Taiwania</taxon>
    </lineage>
</organism>
<keyword evidence="7" id="KW-0275">Fatty acid biosynthesis</keyword>
<dbReference type="GO" id="GO:0003989">
    <property type="term" value="F:acetyl-CoA carboxylase activity"/>
    <property type="evidence" value="ECO:0007669"/>
    <property type="project" value="InterPro"/>
</dbReference>